<dbReference type="InterPro" id="IPR057286">
    <property type="entry name" value="PUA_NSUN2"/>
</dbReference>
<evidence type="ECO:0000256" key="11">
    <source>
        <dbReference type="SAM" id="MobiDB-lite"/>
    </source>
</evidence>
<dbReference type="EMBL" id="GEDC01011788">
    <property type="protein sequence ID" value="JAS25510.1"/>
    <property type="molecule type" value="Transcribed_RNA"/>
</dbReference>
<evidence type="ECO:0000256" key="4">
    <source>
        <dbReference type="ARBA" id="ARBA00022603"/>
    </source>
</evidence>
<accession>A0A1B6DIS1</accession>
<organism evidence="13">
    <name type="scientific">Clastoptera arizonana</name>
    <name type="common">Arizona spittle bug</name>
    <dbReference type="NCBI Taxonomy" id="38151"/>
    <lineage>
        <taxon>Eukaryota</taxon>
        <taxon>Metazoa</taxon>
        <taxon>Ecdysozoa</taxon>
        <taxon>Arthropoda</taxon>
        <taxon>Hexapoda</taxon>
        <taxon>Insecta</taxon>
        <taxon>Pterygota</taxon>
        <taxon>Neoptera</taxon>
        <taxon>Paraneoptera</taxon>
        <taxon>Hemiptera</taxon>
        <taxon>Auchenorrhyncha</taxon>
        <taxon>Cercopoidea</taxon>
        <taxon>Clastopteridae</taxon>
        <taxon>Clastoptera</taxon>
    </lineage>
</organism>
<name>A0A1B6DIS1_9HEMI</name>
<dbReference type="GO" id="GO:0000049">
    <property type="term" value="F:tRNA binding"/>
    <property type="evidence" value="ECO:0007669"/>
    <property type="project" value="UniProtKB-KW"/>
</dbReference>
<evidence type="ECO:0000256" key="6">
    <source>
        <dbReference type="ARBA" id="ARBA00022691"/>
    </source>
</evidence>
<dbReference type="GO" id="GO:0005634">
    <property type="term" value="C:nucleus"/>
    <property type="evidence" value="ECO:0007669"/>
    <property type="project" value="UniProtKB-SubCell"/>
</dbReference>
<dbReference type="InterPro" id="IPR023270">
    <property type="entry name" value="RCMT_NCL1"/>
</dbReference>
<keyword evidence="9" id="KW-0539">Nucleus</keyword>
<dbReference type="PRINTS" id="PR02011">
    <property type="entry name" value="RCMTNCL1"/>
</dbReference>
<feature type="binding site" evidence="10">
    <location>
        <position position="245"/>
    </location>
    <ligand>
        <name>S-adenosyl-L-methionine</name>
        <dbReference type="ChEBI" id="CHEBI:59789"/>
    </ligand>
</feature>
<dbReference type="EC" id="2.1.1.203" evidence="2"/>
<dbReference type="AlphaFoldDB" id="A0A1B6DIS1"/>
<evidence type="ECO:0000256" key="1">
    <source>
        <dbReference type="ARBA" id="ARBA00004123"/>
    </source>
</evidence>
<feature type="binding site" evidence="10">
    <location>
        <begin position="188"/>
        <end position="194"/>
    </location>
    <ligand>
        <name>S-adenosyl-L-methionine</name>
        <dbReference type="ChEBI" id="CHEBI:59789"/>
    </ligand>
</feature>
<evidence type="ECO:0000259" key="12">
    <source>
        <dbReference type="PROSITE" id="PS51686"/>
    </source>
</evidence>
<comment type="subcellular location">
    <subcellularLocation>
        <location evidence="1">Nucleus</location>
    </subcellularLocation>
</comment>
<feature type="region of interest" description="Disordered" evidence="11">
    <location>
        <begin position="1"/>
        <end position="37"/>
    </location>
</feature>
<keyword evidence="4 10" id="KW-0489">Methyltransferase</keyword>
<dbReference type="Pfam" id="PF25376">
    <property type="entry name" value="Pre-PUA_NSUN2"/>
    <property type="match status" value="1"/>
</dbReference>
<comment type="similarity">
    <text evidence="10">Belongs to the class I-like SAM-binding methyltransferase superfamily. RsmB/NOP family.</text>
</comment>
<reference evidence="13" key="1">
    <citation type="submission" date="2015-12" db="EMBL/GenBank/DDBJ databases">
        <title>De novo transcriptome assembly of four potential Pierce s Disease insect vectors from Arizona vineyards.</title>
        <authorList>
            <person name="Tassone E.E."/>
        </authorList>
    </citation>
    <scope>NUCLEOTIDE SEQUENCE</scope>
</reference>
<feature type="compositionally biased region" description="Basic residues" evidence="11">
    <location>
        <begin position="1"/>
        <end position="11"/>
    </location>
</feature>
<dbReference type="InterPro" id="IPR001678">
    <property type="entry name" value="MeTrfase_RsmB-F_NOP2_dom"/>
</dbReference>
<dbReference type="InterPro" id="IPR029063">
    <property type="entry name" value="SAM-dependent_MTases_sf"/>
</dbReference>
<feature type="binding site" evidence="10">
    <location>
        <position position="218"/>
    </location>
    <ligand>
        <name>S-adenosyl-L-methionine</name>
        <dbReference type="ChEBI" id="CHEBI:59789"/>
    </ligand>
</feature>
<dbReference type="PANTHER" id="PTHR22808:SF1">
    <property type="entry name" value="RNA CYTOSINE-C(5)-METHYLTRANSFERASE NSUN2-RELATED"/>
    <property type="match status" value="1"/>
</dbReference>
<evidence type="ECO:0000313" key="13">
    <source>
        <dbReference type="EMBL" id="JAS25510.1"/>
    </source>
</evidence>
<keyword evidence="7" id="KW-0819">tRNA processing</keyword>
<sequence length="692" mass="79028">MGRIRKFKRGNKFAQQRREREQNKLTAAKENSDGDRKSYKEIIRENPDFDKFYKAQNIVPDSEWDTFLSYLKKDLPTAFRISACSKSEAKALLEIIEGQFFKDLINVDSTENGEERKKPFCLPWYPNRLGWQLQISRKDIRRSETYFRLHNFLISETATGTVSRQEAVSMIPPLLLDIKPHHKVIDMCAAPGSKTAQLIEMMHSEEGKLPEGFVVANDIDNSRCYMLVHQAKRLNSPCIVITNHDSACMPNITVTNKDGSKGILKYDRVLCDVPCTGDGTLRKNPDIWMKWNTANGDNLHGVQLRILSRGVELLTVGGRLVYSTCSLNPVENEAVIHRILVNAKGTLKLIDVSDKLPGLVYSKGVSSWLPASRDVVMYEKFDDVPEKWTTQVRPQMFPPNPVDAPQFHLDRCIRILPHHQDTGGFFVAVLEKIAPLPWESSKTTKEVIKCDDEVETSAEVKYIPNSGPERKRRKIQGYREDPFVFFADDEPVWPSIRDFFGIDSRLQSSCLLTRCVVGKKKNIYFVSPAVQDIVMNNQKKIKLINTGVKTFARWDNKSEGCCFRLAQEGLQSIVPFIGEQRRIRLSKSDLLTLLSNDDPKFPPETTILEEETQQRLSHISQGSCVLEYRGNDGLNLDMVGWRGVRSLRAYVPLSDCIHFIRILGGDTSKFDKNKFKKEEESIENEETRTDTL</sequence>
<dbReference type="InterPro" id="IPR049560">
    <property type="entry name" value="MeTrfase_RsmB-F_NOP2_cat"/>
</dbReference>
<dbReference type="PANTHER" id="PTHR22808">
    <property type="entry name" value="NCL1 YEAST -RELATED NOL1/NOP2/FMU SUN DOMAIN-CONTAINING"/>
    <property type="match status" value="1"/>
</dbReference>
<keyword evidence="3" id="KW-0820">tRNA-binding</keyword>
<dbReference type="PRINTS" id="PR02008">
    <property type="entry name" value="RCMTFAMILY"/>
</dbReference>
<evidence type="ECO:0000256" key="7">
    <source>
        <dbReference type="ARBA" id="ARBA00022694"/>
    </source>
</evidence>
<dbReference type="Gene3D" id="3.40.50.150">
    <property type="entry name" value="Vaccinia Virus protein VP39"/>
    <property type="match status" value="1"/>
</dbReference>
<dbReference type="GO" id="GO:0030488">
    <property type="term" value="P:tRNA methylation"/>
    <property type="evidence" value="ECO:0007669"/>
    <property type="project" value="UniProtKB-ARBA"/>
</dbReference>
<feature type="domain" description="SAM-dependent MTase RsmB/NOP-type" evidence="12">
    <location>
        <begin position="67"/>
        <end position="433"/>
    </location>
</feature>
<protein>
    <recommendedName>
        <fullName evidence="2">tRNA (cytosine(34)-C(5))-methyltransferase</fullName>
        <ecNumber evidence="2">2.1.1.203</ecNumber>
    </recommendedName>
</protein>
<evidence type="ECO:0000256" key="5">
    <source>
        <dbReference type="ARBA" id="ARBA00022679"/>
    </source>
</evidence>
<dbReference type="InterPro" id="IPR057285">
    <property type="entry name" value="Pre-PUA_NSUN2"/>
</dbReference>
<dbReference type="InterPro" id="IPR023267">
    <property type="entry name" value="RCMT"/>
</dbReference>
<keyword evidence="5 10" id="KW-0808">Transferase</keyword>
<dbReference type="GO" id="GO:0016428">
    <property type="term" value="F:tRNA (cytidine-5-)-methyltransferase activity"/>
    <property type="evidence" value="ECO:0007669"/>
    <property type="project" value="InterPro"/>
</dbReference>
<feature type="active site" description="Nucleophile" evidence="10">
    <location>
        <position position="325"/>
    </location>
</feature>
<proteinExistence type="inferred from homology"/>
<evidence type="ECO:0000256" key="10">
    <source>
        <dbReference type="PROSITE-ProRule" id="PRU01023"/>
    </source>
</evidence>
<evidence type="ECO:0000256" key="9">
    <source>
        <dbReference type="ARBA" id="ARBA00023242"/>
    </source>
</evidence>
<dbReference type="PROSITE" id="PS51686">
    <property type="entry name" value="SAM_MT_RSMB_NOP"/>
    <property type="match status" value="1"/>
</dbReference>
<evidence type="ECO:0000256" key="3">
    <source>
        <dbReference type="ARBA" id="ARBA00022555"/>
    </source>
</evidence>
<keyword evidence="6 10" id="KW-0949">S-adenosyl-L-methionine</keyword>
<dbReference type="Pfam" id="PF25378">
    <property type="entry name" value="PUA_NSUN2"/>
    <property type="match status" value="1"/>
</dbReference>
<dbReference type="SUPFAM" id="SSF53335">
    <property type="entry name" value="S-adenosyl-L-methionine-dependent methyltransferases"/>
    <property type="match status" value="1"/>
</dbReference>
<dbReference type="GO" id="GO:0005737">
    <property type="term" value="C:cytoplasm"/>
    <property type="evidence" value="ECO:0007669"/>
    <property type="project" value="TreeGrafter"/>
</dbReference>
<feature type="binding site" evidence="10">
    <location>
        <position position="272"/>
    </location>
    <ligand>
        <name>S-adenosyl-L-methionine</name>
        <dbReference type="ChEBI" id="CHEBI:59789"/>
    </ligand>
</feature>
<gene>
    <name evidence="13" type="ORF">g.5366</name>
</gene>
<evidence type="ECO:0000256" key="2">
    <source>
        <dbReference type="ARBA" id="ARBA00012629"/>
    </source>
</evidence>
<dbReference type="Pfam" id="PF01189">
    <property type="entry name" value="Methyltr_RsmB-F"/>
    <property type="match status" value="1"/>
</dbReference>
<evidence type="ECO:0000256" key="8">
    <source>
        <dbReference type="ARBA" id="ARBA00022884"/>
    </source>
</evidence>
<keyword evidence="8 10" id="KW-0694">RNA-binding</keyword>